<name>A0A2T1C377_9CYAN</name>
<keyword evidence="3" id="KW-1185">Reference proteome</keyword>
<evidence type="ECO:0000313" key="2">
    <source>
        <dbReference type="EMBL" id="PSB02719.1"/>
    </source>
</evidence>
<dbReference type="OrthoDB" id="5768410at2"/>
<dbReference type="CDD" id="cd06260">
    <property type="entry name" value="DUF820-like"/>
    <property type="match status" value="1"/>
</dbReference>
<dbReference type="PANTHER" id="PTHR47152">
    <property type="entry name" value="SLR2084 PROTEIN-RELATED"/>
    <property type="match status" value="1"/>
</dbReference>
<reference evidence="2 3" key="2">
    <citation type="submission" date="2018-03" db="EMBL/GenBank/DDBJ databases">
        <title>The ancient ancestry and fast evolution of plastids.</title>
        <authorList>
            <person name="Moore K.R."/>
            <person name="Magnabosco C."/>
            <person name="Momper L."/>
            <person name="Gold D.A."/>
            <person name="Bosak T."/>
            <person name="Fournier G.P."/>
        </authorList>
    </citation>
    <scope>NUCLEOTIDE SEQUENCE [LARGE SCALE GENOMIC DNA]</scope>
    <source>
        <strain evidence="2 3">CCAP 1448/3</strain>
    </source>
</reference>
<dbReference type="InterPro" id="IPR011335">
    <property type="entry name" value="Restrct_endonuc-II-like"/>
</dbReference>
<dbReference type="AlphaFoldDB" id="A0A2T1C377"/>
<dbReference type="Proteomes" id="UP000238762">
    <property type="component" value="Unassembled WGS sequence"/>
</dbReference>
<evidence type="ECO:0000313" key="3">
    <source>
        <dbReference type="Proteomes" id="UP000238762"/>
    </source>
</evidence>
<dbReference type="Pfam" id="PF05685">
    <property type="entry name" value="Uma2"/>
    <property type="match status" value="1"/>
</dbReference>
<comment type="caution">
    <text evidence="2">The sequence shown here is derived from an EMBL/GenBank/DDBJ whole genome shotgun (WGS) entry which is preliminary data.</text>
</comment>
<dbReference type="InterPro" id="IPR008538">
    <property type="entry name" value="Uma2"/>
</dbReference>
<dbReference type="EMBL" id="PVWJ01000051">
    <property type="protein sequence ID" value="PSB02719.1"/>
    <property type="molecule type" value="Genomic_DNA"/>
</dbReference>
<reference evidence="2 3" key="1">
    <citation type="submission" date="2018-02" db="EMBL/GenBank/DDBJ databases">
        <authorList>
            <person name="Cohen D.B."/>
            <person name="Kent A.D."/>
        </authorList>
    </citation>
    <scope>NUCLEOTIDE SEQUENCE [LARGE SCALE GENOMIC DNA]</scope>
    <source>
        <strain evidence="2 3">CCAP 1448/3</strain>
    </source>
</reference>
<feature type="domain" description="Putative restriction endonuclease" evidence="1">
    <location>
        <begin position="29"/>
        <end position="181"/>
    </location>
</feature>
<dbReference type="Gene3D" id="3.90.1570.10">
    <property type="entry name" value="tt1808, chain A"/>
    <property type="match status" value="1"/>
</dbReference>
<dbReference type="RefSeq" id="WP_106288863.1">
    <property type="nucleotide sequence ID" value="NZ_CAWNTC010000044.1"/>
</dbReference>
<dbReference type="PANTHER" id="PTHR47152:SF1">
    <property type="entry name" value="SLL1186 PROTEIN"/>
    <property type="match status" value="1"/>
</dbReference>
<organism evidence="2 3">
    <name type="scientific">Merismopedia glauca CCAP 1448/3</name>
    <dbReference type="NCBI Taxonomy" id="1296344"/>
    <lineage>
        <taxon>Bacteria</taxon>
        <taxon>Bacillati</taxon>
        <taxon>Cyanobacteriota</taxon>
        <taxon>Cyanophyceae</taxon>
        <taxon>Synechococcales</taxon>
        <taxon>Merismopediaceae</taxon>
        <taxon>Merismopedia</taxon>
    </lineage>
</organism>
<dbReference type="SUPFAM" id="SSF52980">
    <property type="entry name" value="Restriction endonuclease-like"/>
    <property type="match status" value="1"/>
</dbReference>
<proteinExistence type="predicted"/>
<accession>A0A2T1C377</accession>
<protein>
    <recommendedName>
        <fullName evidence="1">Putative restriction endonuclease domain-containing protein</fullName>
    </recommendedName>
</protein>
<gene>
    <name evidence="2" type="ORF">C7B64_11855</name>
</gene>
<evidence type="ECO:0000259" key="1">
    <source>
        <dbReference type="Pfam" id="PF05685"/>
    </source>
</evidence>
<dbReference type="InterPro" id="IPR012296">
    <property type="entry name" value="Nuclease_put_TT1808"/>
</dbReference>
<sequence>MLAATSVAKPIKSIELSPGSTIQIPNVTWEEFEALLEAWGEKRHTRIAYSQEVLEIMSPLPAHERPNRIIGDLVKVLLDAQNRDWEDFGSTTFKNKVAKVGLEPDTCFYIQNAAQVRECMMSMDLITYPPPDLAIETDVTSNTAFQAYTAIKVPELWIYDRGNFKIYLFQESKYIESTTSQIFPDLPILDLIPSLVKKALEIGGSKVIRELRQQMSK</sequence>